<dbReference type="EMBL" id="MWPH01000001">
    <property type="protein sequence ID" value="OVE85547.1"/>
    <property type="molecule type" value="Genomic_DNA"/>
</dbReference>
<dbReference type="AlphaFoldDB" id="A0A202EBE9"/>
<sequence>MARDNPVQRRSQTASTDDSHLPNLVTIVGRGVPSNFEIAVDGEIEMLTDDPVAEATVVSENVAEGAIDVGVQRFRFSGDMANVHLVDWNGVPAPESASTPNVHVDYNVSGR</sequence>
<evidence type="ECO:0000313" key="3">
    <source>
        <dbReference type="Proteomes" id="UP000196084"/>
    </source>
</evidence>
<evidence type="ECO:0000256" key="1">
    <source>
        <dbReference type="SAM" id="MobiDB-lite"/>
    </source>
</evidence>
<name>A0A202EBE9_9EURY</name>
<evidence type="ECO:0000313" key="2">
    <source>
        <dbReference type="EMBL" id="OVE85547.1"/>
    </source>
</evidence>
<dbReference type="OrthoDB" id="195843at2157"/>
<proteinExistence type="predicted"/>
<feature type="region of interest" description="Disordered" evidence="1">
    <location>
        <begin position="1"/>
        <end position="22"/>
    </location>
</feature>
<accession>A0A202EBE9</accession>
<gene>
    <name evidence="2" type="ORF">B2G88_01610</name>
</gene>
<dbReference type="Proteomes" id="UP000196084">
    <property type="component" value="Unassembled WGS sequence"/>
</dbReference>
<dbReference type="RefSeq" id="WP_054863981.1">
    <property type="nucleotide sequence ID" value="NZ_MWPH01000001.1"/>
</dbReference>
<protein>
    <submittedName>
        <fullName evidence="2">Uncharacterized protein</fullName>
    </submittedName>
</protein>
<comment type="caution">
    <text evidence="2">The sequence shown here is derived from an EMBL/GenBank/DDBJ whole genome shotgun (WGS) entry which is preliminary data.</text>
</comment>
<reference evidence="2 3" key="1">
    <citation type="submission" date="2017-02" db="EMBL/GenBank/DDBJ databases">
        <title>Natronthermophilus aegyptiacus gen. nov.,sp. nov., an aerobic, extremely halophilic alkalithermophilic archaeon isolated from the athalassohaline Wadi An Natrun, Egypt.</title>
        <authorList>
            <person name="Zhao B."/>
        </authorList>
    </citation>
    <scope>NUCLEOTIDE SEQUENCE [LARGE SCALE GENOMIC DNA]</scope>
    <source>
        <strain evidence="2 3">CGMCC 1.3597</strain>
    </source>
</reference>
<organism evidence="2 3">
    <name type="scientific">Natronolimnobius baerhuensis</name>
    <dbReference type="NCBI Taxonomy" id="253108"/>
    <lineage>
        <taxon>Archaea</taxon>
        <taxon>Methanobacteriati</taxon>
        <taxon>Methanobacteriota</taxon>
        <taxon>Stenosarchaea group</taxon>
        <taxon>Halobacteria</taxon>
        <taxon>Halobacteriales</taxon>
        <taxon>Natrialbaceae</taxon>
        <taxon>Natronolimnobius</taxon>
    </lineage>
</organism>
<keyword evidence="3" id="KW-1185">Reference proteome</keyword>